<dbReference type="InterPro" id="IPR032466">
    <property type="entry name" value="Metal_Hydrolase"/>
</dbReference>
<evidence type="ECO:0000256" key="2">
    <source>
        <dbReference type="ARBA" id="ARBA00006676"/>
    </source>
</evidence>
<name>A0A3B1DCT8_9ZZZZ</name>
<dbReference type="GO" id="GO:0043103">
    <property type="term" value="P:hypoxanthine salvage"/>
    <property type="evidence" value="ECO:0007669"/>
    <property type="project" value="TreeGrafter"/>
</dbReference>
<dbReference type="InterPro" id="IPR001365">
    <property type="entry name" value="A_deaminase_dom"/>
</dbReference>
<dbReference type="Pfam" id="PF00962">
    <property type="entry name" value="A_deaminase"/>
    <property type="match status" value="1"/>
</dbReference>
<dbReference type="GO" id="GO:0004000">
    <property type="term" value="F:adenosine deaminase activity"/>
    <property type="evidence" value="ECO:0007669"/>
    <property type="project" value="TreeGrafter"/>
</dbReference>
<evidence type="ECO:0000256" key="5">
    <source>
        <dbReference type="ARBA" id="ARBA00022801"/>
    </source>
</evidence>
<dbReference type="GO" id="GO:0005829">
    <property type="term" value="C:cytosol"/>
    <property type="evidence" value="ECO:0007669"/>
    <property type="project" value="TreeGrafter"/>
</dbReference>
<evidence type="ECO:0000313" key="8">
    <source>
        <dbReference type="EMBL" id="VAX32680.1"/>
    </source>
</evidence>
<sequence>MKKKMTALEKMQKVELHQHVDGSIPVDVTWRLMKKHGLHPVETKKEMQKLLVLQAGEEGALLRYLDKFHYPQWITQFYDNIALVIESIIAEAYKNNVRLLELRYAPIIHSFAGLTLRQTISSVLSGINKAKKRFSDMELGLIVIAMRHQGPHIAKILARQAISESQALHERSGVIGFDLAGAERGNPARLFEESYTIARSGGLHLTIHAGEDEGPQAIWESIDILGATRIGHGCSAIQDKALLKRLAKDQIMIECCYTSNYQTGAVKIGEPHPILTFLEYGIPVSICTDNTTVSATHQNKENQILLQWLSLADLTKIHKTAEKHSFIHLNGKSRPMQGTTRAFKRKKI</sequence>
<feature type="domain" description="Adenosine deaminase" evidence="7">
    <location>
        <begin position="13"/>
        <end position="333"/>
    </location>
</feature>
<dbReference type="NCBIfam" id="TIGR01430">
    <property type="entry name" value="aden_deam"/>
    <property type="match status" value="1"/>
</dbReference>
<reference evidence="8" key="1">
    <citation type="submission" date="2018-06" db="EMBL/GenBank/DDBJ databases">
        <authorList>
            <person name="Zhirakovskaya E."/>
        </authorList>
    </citation>
    <scope>NUCLEOTIDE SEQUENCE</scope>
</reference>
<dbReference type="AlphaFoldDB" id="A0A3B1DCT8"/>
<dbReference type="InterPro" id="IPR006330">
    <property type="entry name" value="Ado/ade_deaminase"/>
</dbReference>
<evidence type="ECO:0000259" key="7">
    <source>
        <dbReference type="Pfam" id="PF00962"/>
    </source>
</evidence>
<dbReference type="PANTHER" id="PTHR11409:SF43">
    <property type="entry name" value="ADENOSINE DEAMINASE"/>
    <property type="match status" value="1"/>
</dbReference>
<dbReference type="GO" id="GO:0046872">
    <property type="term" value="F:metal ion binding"/>
    <property type="evidence" value="ECO:0007669"/>
    <property type="project" value="UniProtKB-KW"/>
</dbReference>
<evidence type="ECO:0000256" key="6">
    <source>
        <dbReference type="ARBA" id="ARBA00022833"/>
    </source>
</evidence>
<dbReference type="EC" id="3.5.4.4" evidence="3"/>
<keyword evidence="4" id="KW-0479">Metal-binding</keyword>
<dbReference type="SUPFAM" id="SSF51556">
    <property type="entry name" value="Metallo-dependent hydrolases"/>
    <property type="match status" value="1"/>
</dbReference>
<protein>
    <recommendedName>
        <fullName evidence="3">adenosine deaminase</fullName>
        <ecNumber evidence="3">3.5.4.4</ecNumber>
    </recommendedName>
</protein>
<dbReference type="Gene3D" id="3.20.20.140">
    <property type="entry name" value="Metal-dependent hydrolases"/>
    <property type="match status" value="1"/>
</dbReference>
<dbReference type="GO" id="GO:0006154">
    <property type="term" value="P:adenosine catabolic process"/>
    <property type="evidence" value="ECO:0007669"/>
    <property type="project" value="TreeGrafter"/>
</dbReference>
<proteinExistence type="inferred from homology"/>
<evidence type="ECO:0000256" key="1">
    <source>
        <dbReference type="ARBA" id="ARBA00001947"/>
    </source>
</evidence>
<dbReference type="EMBL" id="UOGF01000094">
    <property type="protein sequence ID" value="VAX32680.1"/>
    <property type="molecule type" value="Genomic_DNA"/>
</dbReference>
<comment type="cofactor">
    <cofactor evidence="1">
        <name>Zn(2+)</name>
        <dbReference type="ChEBI" id="CHEBI:29105"/>
    </cofactor>
</comment>
<keyword evidence="6" id="KW-0862">Zinc</keyword>
<keyword evidence="5 8" id="KW-0378">Hydrolase</keyword>
<evidence type="ECO:0000256" key="3">
    <source>
        <dbReference type="ARBA" id="ARBA00012784"/>
    </source>
</evidence>
<organism evidence="8">
    <name type="scientific">hydrothermal vent metagenome</name>
    <dbReference type="NCBI Taxonomy" id="652676"/>
    <lineage>
        <taxon>unclassified sequences</taxon>
        <taxon>metagenomes</taxon>
        <taxon>ecological metagenomes</taxon>
    </lineage>
</organism>
<comment type="similarity">
    <text evidence="2">Belongs to the metallo-dependent hydrolases superfamily. Adenosine and AMP deaminases family.</text>
</comment>
<dbReference type="GO" id="GO:0046103">
    <property type="term" value="P:inosine biosynthetic process"/>
    <property type="evidence" value="ECO:0007669"/>
    <property type="project" value="TreeGrafter"/>
</dbReference>
<gene>
    <name evidence="8" type="ORF">MNBD_NITROSPIRAE01-1144</name>
</gene>
<dbReference type="PANTHER" id="PTHR11409">
    <property type="entry name" value="ADENOSINE DEAMINASE"/>
    <property type="match status" value="1"/>
</dbReference>
<evidence type="ECO:0000256" key="4">
    <source>
        <dbReference type="ARBA" id="ARBA00022723"/>
    </source>
</evidence>
<accession>A0A3B1DCT8</accession>